<organism evidence="1 2">
    <name type="scientific">Rhizopus oryzae</name>
    <name type="common">Mucormycosis agent</name>
    <name type="synonym">Rhizopus arrhizus var. delemar</name>
    <dbReference type="NCBI Taxonomy" id="64495"/>
    <lineage>
        <taxon>Eukaryota</taxon>
        <taxon>Fungi</taxon>
        <taxon>Fungi incertae sedis</taxon>
        <taxon>Mucoromycota</taxon>
        <taxon>Mucoromycotina</taxon>
        <taxon>Mucoromycetes</taxon>
        <taxon>Mucorales</taxon>
        <taxon>Mucorineae</taxon>
        <taxon>Rhizopodaceae</taxon>
        <taxon>Rhizopus</taxon>
    </lineage>
</organism>
<dbReference type="EMBL" id="JAANQT010000631">
    <property type="protein sequence ID" value="KAG1309477.1"/>
    <property type="molecule type" value="Genomic_DNA"/>
</dbReference>
<gene>
    <name evidence="1" type="ORF">G6F64_005277</name>
</gene>
<accession>A0A9P7BTJ2</accession>
<proteinExistence type="predicted"/>
<protein>
    <submittedName>
        <fullName evidence="1">Uncharacterized protein</fullName>
    </submittedName>
</protein>
<name>A0A9P7BTJ2_RHIOR</name>
<dbReference type="AlphaFoldDB" id="A0A9P7BTJ2"/>
<evidence type="ECO:0000313" key="1">
    <source>
        <dbReference type="EMBL" id="KAG1309477.1"/>
    </source>
</evidence>
<reference evidence="1" key="1">
    <citation type="journal article" date="2020" name="Microb. Genom.">
        <title>Genetic diversity of clinical and environmental Mucorales isolates obtained from an investigation of mucormycosis cases among solid organ transplant recipients.</title>
        <authorList>
            <person name="Nguyen M.H."/>
            <person name="Kaul D."/>
            <person name="Muto C."/>
            <person name="Cheng S.J."/>
            <person name="Richter R.A."/>
            <person name="Bruno V.M."/>
            <person name="Liu G."/>
            <person name="Beyhan S."/>
            <person name="Sundermann A.J."/>
            <person name="Mounaud S."/>
            <person name="Pasculle A.W."/>
            <person name="Nierman W.C."/>
            <person name="Driscoll E."/>
            <person name="Cumbie R."/>
            <person name="Clancy C.J."/>
            <person name="Dupont C.L."/>
        </authorList>
    </citation>
    <scope>NUCLEOTIDE SEQUENCE</scope>
    <source>
        <strain evidence="1">GL11</strain>
    </source>
</reference>
<dbReference type="OrthoDB" id="10268247at2759"/>
<sequence>MYPTLTRPRDLWHTACHRVTLYAGDFMGSAQRHSSFPYWPFAVDDSITAEDVCQTTKALPRKHQASITCVSK</sequence>
<comment type="caution">
    <text evidence="1">The sequence shown here is derived from an EMBL/GenBank/DDBJ whole genome shotgun (WGS) entry which is preliminary data.</text>
</comment>
<keyword evidence="2" id="KW-1185">Reference proteome</keyword>
<dbReference type="Proteomes" id="UP000716291">
    <property type="component" value="Unassembled WGS sequence"/>
</dbReference>
<evidence type="ECO:0000313" key="2">
    <source>
        <dbReference type="Proteomes" id="UP000716291"/>
    </source>
</evidence>